<dbReference type="Proteomes" id="UP000001514">
    <property type="component" value="Unassembled WGS sequence"/>
</dbReference>
<protein>
    <recommendedName>
        <fullName evidence="3">Protein kinase domain-containing protein</fullName>
    </recommendedName>
</protein>
<dbReference type="InterPro" id="IPR011009">
    <property type="entry name" value="Kinase-like_dom_sf"/>
</dbReference>
<name>D8R450_SELML</name>
<dbReference type="Gramene" id="EFJ33397">
    <property type="protein sequence ID" value="EFJ33397"/>
    <property type="gene ID" value="SELMODRAFT_407172"/>
</dbReference>
<dbReference type="SUPFAM" id="SSF56112">
    <property type="entry name" value="Protein kinase-like (PK-like)"/>
    <property type="match status" value="1"/>
</dbReference>
<dbReference type="STRING" id="88036.D8R450"/>
<organism evidence="2">
    <name type="scientific">Selaginella moellendorffii</name>
    <name type="common">Spikemoss</name>
    <dbReference type="NCBI Taxonomy" id="88036"/>
    <lineage>
        <taxon>Eukaryota</taxon>
        <taxon>Viridiplantae</taxon>
        <taxon>Streptophyta</taxon>
        <taxon>Embryophyta</taxon>
        <taxon>Tracheophyta</taxon>
        <taxon>Lycopodiopsida</taxon>
        <taxon>Selaginellales</taxon>
        <taxon>Selaginellaceae</taxon>
        <taxon>Selaginella</taxon>
    </lineage>
</organism>
<dbReference type="HOGENOM" id="CLU_2042089_0_0_1"/>
<sequence>MARQPLPLLPIRDPNLRHCVNATGTSHILEKYWQQDHDAQISKLFSMGLTPLWRKRPRSDEYLNQERARQGYVSTFGSSSHYYEEFHQIKEIGRGDFSYVYKVLKRLDSYLYAVNIPISIC</sequence>
<reference evidence="1 2" key="1">
    <citation type="journal article" date="2011" name="Science">
        <title>The Selaginella genome identifies genetic changes associated with the evolution of vascular plants.</title>
        <authorList>
            <person name="Banks J.A."/>
            <person name="Nishiyama T."/>
            <person name="Hasebe M."/>
            <person name="Bowman J.L."/>
            <person name="Gribskov M."/>
            <person name="dePamphilis C."/>
            <person name="Albert V.A."/>
            <person name="Aono N."/>
            <person name="Aoyama T."/>
            <person name="Ambrose B.A."/>
            <person name="Ashton N.W."/>
            <person name="Axtell M.J."/>
            <person name="Barker E."/>
            <person name="Barker M.S."/>
            <person name="Bennetzen J.L."/>
            <person name="Bonawitz N.D."/>
            <person name="Chapple C."/>
            <person name="Cheng C."/>
            <person name="Correa L.G."/>
            <person name="Dacre M."/>
            <person name="DeBarry J."/>
            <person name="Dreyer I."/>
            <person name="Elias M."/>
            <person name="Engstrom E.M."/>
            <person name="Estelle M."/>
            <person name="Feng L."/>
            <person name="Finet C."/>
            <person name="Floyd S.K."/>
            <person name="Frommer W.B."/>
            <person name="Fujita T."/>
            <person name="Gramzow L."/>
            <person name="Gutensohn M."/>
            <person name="Harholt J."/>
            <person name="Hattori M."/>
            <person name="Heyl A."/>
            <person name="Hirai T."/>
            <person name="Hiwatashi Y."/>
            <person name="Ishikawa M."/>
            <person name="Iwata M."/>
            <person name="Karol K.G."/>
            <person name="Koehler B."/>
            <person name="Kolukisaoglu U."/>
            <person name="Kubo M."/>
            <person name="Kurata T."/>
            <person name="Lalonde S."/>
            <person name="Li K."/>
            <person name="Li Y."/>
            <person name="Litt A."/>
            <person name="Lyons E."/>
            <person name="Manning G."/>
            <person name="Maruyama T."/>
            <person name="Michael T.P."/>
            <person name="Mikami K."/>
            <person name="Miyazaki S."/>
            <person name="Morinaga S."/>
            <person name="Murata T."/>
            <person name="Mueller-Roeber B."/>
            <person name="Nelson D.R."/>
            <person name="Obara M."/>
            <person name="Oguri Y."/>
            <person name="Olmstead R.G."/>
            <person name="Onodera N."/>
            <person name="Petersen B.L."/>
            <person name="Pils B."/>
            <person name="Prigge M."/>
            <person name="Rensing S.A."/>
            <person name="Riano-Pachon D.M."/>
            <person name="Roberts A.W."/>
            <person name="Sato Y."/>
            <person name="Scheller H.V."/>
            <person name="Schulz B."/>
            <person name="Schulz C."/>
            <person name="Shakirov E.V."/>
            <person name="Shibagaki N."/>
            <person name="Shinohara N."/>
            <person name="Shippen D.E."/>
            <person name="Soerensen I."/>
            <person name="Sotooka R."/>
            <person name="Sugimoto N."/>
            <person name="Sugita M."/>
            <person name="Sumikawa N."/>
            <person name="Tanurdzic M."/>
            <person name="Theissen G."/>
            <person name="Ulvskov P."/>
            <person name="Wakazuki S."/>
            <person name="Weng J.K."/>
            <person name="Willats W.W."/>
            <person name="Wipf D."/>
            <person name="Wolf P.G."/>
            <person name="Yang L."/>
            <person name="Zimmer A.D."/>
            <person name="Zhu Q."/>
            <person name="Mitros T."/>
            <person name="Hellsten U."/>
            <person name="Loque D."/>
            <person name="Otillar R."/>
            <person name="Salamov A."/>
            <person name="Schmutz J."/>
            <person name="Shapiro H."/>
            <person name="Lindquist E."/>
            <person name="Lucas S."/>
            <person name="Rokhsar D."/>
            <person name="Grigoriev I.V."/>
        </authorList>
    </citation>
    <scope>NUCLEOTIDE SEQUENCE [LARGE SCALE GENOMIC DNA]</scope>
</reference>
<accession>D8R450</accession>
<evidence type="ECO:0008006" key="3">
    <source>
        <dbReference type="Google" id="ProtNLM"/>
    </source>
</evidence>
<dbReference type="KEGG" id="smo:SELMODRAFT_407172"/>
<dbReference type="AlphaFoldDB" id="D8R450"/>
<dbReference type="InParanoid" id="D8R450"/>
<dbReference type="Gene3D" id="3.30.200.20">
    <property type="entry name" value="Phosphorylase Kinase, domain 1"/>
    <property type="match status" value="1"/>
</dbReference>
<proteinExistence type="predicted"/>
<evidence type="ECO:0000313" key="2">
    <source>
        <dbReference type="Proteomes" id="UP000001514"/>
    </source>
</evidence>
<keyword evidence="2" id="KW-1185">Reference proteome</keyword>
<evidence type="ECO:0000313" key="1">
    <source>
        <dbReference type="EMBL" id="EFJ33397.1"/>
    </source>
</evidence>
<dbReference type="EMBL" id="GL377571">
    <property type="protein sequence ID" value="EFJ33397.1"/>
    <property type="molecule type" value="Genomic_DNA"/>
</dbReference>
<gene>
    <name evidence="1" type="ORF">SELMODRAFT_407172</name>
</gene>